<dbReference type="Proteomes" id="UP000494205">
    <property type="component" value="Unassembled WGS sequence"/>
</dbReference>
<dbReference type="AlphaFoldDB" id="A0A6J5CMK4"/>
<accession>A0A6J5CMK4</accession>
<sequence length="29" mass="3324">MNVNRVLVHLIYNAILAAQRFPEIQSAEI</sequence>
<evidence type="ECO:0000313" key="1">
    <source>
        <dbReference type="EMBL" id="CAB3739111.1"/>
    </source>
</evidence>
<gene>
    <name evidence="1" type="ORF">LMG27174_06524</name>
</gene>
<evidence type="ECO:0000313" key="2">
    <source>
        <dbReference type="Proteomes" id="UP000494205"/>
    </source>
</evidence>
<protein>
    <submittedName>
        <fullName evidence="1">Uncharacterized protein</fullName>
    </submittedName>
</protein>
<dbReference type="EMBL" id="CADIJZ010000039">
    <property type="protein sequence ID" value="CAB3739111.1"/>
    <property type="molecule type" value="Genomic_DNA"/>
</dbReference>
<reference evidence="1 2" key="1">
    <citation type="submission" date="2020-04" db="EMBL/GenBank/DDBJ databases">
        <authorList>
            <person name="De Canck E."/>
        </authorList>
    </citation>
    <scope>NUCLEOTIDE SEQUENCE [LARGE SCALE GENOMIC DNA]</scope>
    <source>
        <strain evidence="1 2">LMG 27174</strain>
    </source>
</reference>
<name>A0A6J5CMK4_9BURK</name>
<proteinExistence type="predicted"/>
<organism evidence="1 2">
    <name type="scientific">Paraburkholderia rhynchosiae</name>
    <dbReference type="NCBI Taxonomy" id="487049"/>
    <lineage>
        <taxon>Bacteria</taxon>
        <taxon>Pseudomonadati</taxon>
        <taxon>Pseudomonadota</taxon>
        <taxon>Betaproteobacteria</taxon>
        <taxon>Burkholderiales</taxon>
        <taxon>Burkholderiaceae</taxon>
        <taxon>Paraburkholderia</taxon>
    </lineage>
</organism>